<gene>
    <name evidence="3" type="ORF">CLF_101074</name>
</gene>
<reference key="2">
    <citation type="submission" date="2011-10" db="EMBL/GenBank/DDBJ databases">
        <title>The genome and transcriptome sequence of Clonorchis sinensis provide insights into the carcinogenic liver fluke.</title>
        <authorList>
            <person name="Wang X."/>
            <person name="Huang Y."/>
            <person name="Chen W."/>
            <person name="Liu H."/>
            <person name="Guo L."/>
            <person name="Chen Y."/>
            <person name="Luo F."/>
            <person name="Zhou W."/>
            <person name="Sun J."/>
            <person name="Mao Q."/>
            <person name="Liang P."/>
            <person name="Zhou C."/>
            <person name="Tian Y."/>
            <person name="Men J."/>
            <person name="Lv X."/>
            <person name="Huang L."/>
            <person name="Zhou J."/>
            <person name="Hu Y."/>
            <person name="Li R."/>
            <person name="Zhang F."/>
            <person name="Lei H."/>
            <person name="Li X."/>
            <person name="Hu X."/>
            <person name="Liang C."/>
            <person name="Xu J."/>
            <person name="Wu Z."/>
            <person name="Yu X."/>
        </authorList>
    </citation>
    <scope>NUCLEOTIDE SEQUENCE</scope>
    <source>
        <strain>Henan</strain>
    </source>
</reference>
<protein>
    <recommendedName>
        <fullName evidence="2">Thioredoxin domain-containing protein</fullName>
    </recommendedName>
</protein>
<reference evidence="3" key="1">
    <citation type="journal article" date="2011" name="Genome Biol.">
        <title>The draft genome of the carcinogenic human liver fluke Clonorchis sinensis.</title>
        <authorList>
            <person name="Wang X."/>
            <person name="Chen W."/>
            <person name="Huang Y."/>
            <person name="Sun J."/>
            <person name="Men J."/>
            <person name="Liu H."/>
            <person name="Luo F."/>
            <person name="Guo L."/>
            <person name="Lv X."/>
            <person name="Deng C."/>
            <person name="Zhou C."/>
            <person name="Fan Y."/>
            <person name="Li X."/>
            <person name="Huang L."/>
            <person name="Hu Y."/>
            <person name="Liang C."/>
            <person name="Hu X."/>
            <person name="Xu J."/>
            <person name="Yu X."/>
        </authorList>
    </citation>
    <scope>NUCLEOTIDE SEQUENCE [LARGE SCALE GENOMIC DNA]</scope>
    <source>
        <strain evidence="3">Henan</strain>
    </source>
</reference>
<dbReference type="PROSITE" id="PS00194">
    <property type="entry name" value="THIOREDOXIN_1"/>
    <property type="match status" value="1"/>
</dbReference>
<keyword evidence="1" id="KW-1015">Disulfide bond</keyword>
<dbReference type="InterPro" id="IPR013766">
    <property type="entry name" value="Thioredoxin_domain"/>
</dbReference>
<name>G7Y4X5_CLOSI</name>
<keyword evidence="4" id="KW-1185">Reference proteome</keyword>
<dbReference type="CDD" id="cd02947">
    <property type="entry name" value="TRX_family"/>
    <property type="match status" value="1"/>
</dbReference>
<evidence type="ECO:0000313" key="4">
    <source>
        <dbReference type="Proteomes" id="UP000008909"/>
    </source>
</evidence>
<dbReference type="Gene3D" id="3.40.30.10">
    <property type="entry name" value="Glutaredoxin"/>
    <property type="match status" value="1"/>
</dbReference>
<dbReference type="Pfam" id="PF00085">
    <property type="entry name" value="Thioredoxin"/>
    <property type="match status" value="1"/>
</dbReference>
<dbReference type="EMBL" id="DF142864">
    <property type="protein sequence ID" value="GAA48011.1"/>
    <property type="molecule type" value="Genomic_DNA"/>
</dbReference>
<organism evidence="3 4">
    <name type="scientific">Clonorchis sinensis</name>
    <name type="common">Chinese liver fluke</name>
    <dbReference type="NCBI Taxonomy" id="79923"/>
    <lineage>
        <taxon>Eukaryota</taxon>
        <taxon>Metazoa</taxon>
        <taxon>Spiralia</taxon>
        <taxon>Lophotrochozoa</taxon>
        <taxon>Platyhelminthes</taxon>
        <taxon>Trematoda</taxon>
        <taxon>Digenea</taxon>
        <taxon>Opisthorchiida</taxon>
        <taxon>Opisthorchiata</taxon>
        <taxon>Opisthorchiidae</taxon>
        <taxon>Clonorchis</taxon>
    </lineage>
</organism>
<dbReference type="SUPFAM" id="SSF52833">
    <property type="entry name" value="Thioredoxin-like"/>
    <property type="match status" value="1"/>
</dbReference>
<evidence type="ECO:0000259" key="2">
    <source>
        <dbReference type="Pfam" id="PF00085"/>
    </source>
</evidence>
<dbReference type="InterPro" id="IPR036249">
    <property type="entry name" value="Thioredoxin-like_sf"/>
</dbReference>
<evidence type="ECO:0000256" key="1">
    <source>
        <dbReference type="ARBA" id="ARBA00023157"/>
    </source>
</evidence>
<dbReference type="Proteomes" id="UP000008909">
    <property type="component" value="Unassembled WGS sequence"/>
</dbReference>
<dbReference type="PANTHER" id="PTHR46115">
    <property type="entry name" value="THIOREDOXIN-LIKE PROTEIN 1"/>
    <property type="match status" value="1"/>
</dbReference>
<dbReference type="AlphaFoldDB" id="G7Y4X5"/>
<evidence type="ECO:0000313" key="3">
    <source>
        <dbReference type="EMBL" id="GAA48011.1"/>
    </source>
</evidence>
<feature type="domain" description="Thioredoxin" evidence="2">
    <location>
        <begin position="130"/>
        <end position="174"/>
    </location>
</feature>
<dbReference type="InterPro" id="IPR017937">
    <property type="entry name" value="Thioredoxin_CS"/>
</dbReference>
<sequence>MISVVLRNGLKLVNYIIAPLDELSRSSIMETTNKIAENYSTVHDRFSSSCCAVPEFPSNERTFISKYLTRLKNFELLRRELNWIYSKHLTYRLAVIGENITALFTGSATNGHRRKLWRRIRLELKKIMKKKKDTLIVIDFYLTYCPPCRKIAPVYESLAAETKNVIFLKVNGQEGGLKQKPMEFIRFKNNPIILIHEAFGRFSRVELYERIKNIGLNKDFGLSQSVFGKSGRHWRAELKNCFSTYSYIICITDYHHTIKAILNHIRYQSEGVLKRVGGIGTVLMEVSVLQDYVIIAGNFKRKPSYLLGGLAGDTVTEITVHFIGNAKSANRCDL</sequence>
<accession>G7Y4X5</accession>
<proteinExistence type="predicted"/>